<keyword evidence="8" id="KW-1185">Reference proteome</keyword>
<dbReference type="PANTHER" id="PTHR10083">
    <property type="entry name" value="KUNITZ-TYPE PROTEASE INHIBITOR-RELATED"/>
    <property type="match status" value="1"/>
</dbReference>
<evidence type="ECO:0000256" key="5">
    <source>
        <dbReference type="SAM" id="SignalP"/>
    </source>
</evidence>
<dbReference type="AlphaFoldDB" id="A0ABD6EHM0"/>
<accession>A0ABD6EHM0</accession>
<dbReference type="EMBL" id="JBGFUD010004222">
    <property type="protein sequence ID" value="MFH4979463.1"/>
    <property type="molecule type" value="Genomic_DNA"/>
</dbReference>
<dbReference type="PANTHER" id="PTHR10083:SF374">
    <property type="entry name" value="BPTI_KUNITZ INHIBITOR DOMAIN-CONTAINING PROTEIN"/>
    <property type="match status" value="1"/>
</dbReference>
<keyword evidence="3" id="KW-1015">Disulfide bond</keyword>
<feature type="compositionally biased region" description="Polar residues" evidence="4">
    <location>
        <begin position="165"/>
        <end position="176"/>
    </location>
</feature>
<name>A0ABD6EHM0_9BILA</name>
<dbReference type="Pfam" id="PF00014">
    <property type="entry name" value="Kunitz_BPTI"/>
    <property type="match status" value="1"/>
</dbReference>
<feature type="region of interest" description="Disordered" evidence="4">
    <location>
        <begin position="117"/>
        <end position="177"/>
    </location>
</feature>
<gene>
    <name evidence="7" type="ORF">AB6A40_006172</name>
</gene>
<dbReference type="InterPro" id="IPR002223">
    <property type="entry name" value="Kunitz_BPTI"/>
</dbReference>
<evidence type="ECO:0000313" key="7">
    <source>
        <dbReference type="EMBL" id="MFH4979463.1"/>
    </source>
</evidence>
<feature type="signal peptide" evidence="5">
    <location>
        <begin position="1"/>
        <end position="29"/>
    </location>
</feature>
<evidence type="ECO:0000256" key="3">
    <source>
        <dbReference type="ARBA" id="ARBA00023157"/>
    </source>
</evidence>
<dbReference type="SMART" id="SM00131">
    <property type="entry name" value="KU"/>
    <property type="match status" value="1"/>
</dbReference>
<protein>
    <recommendedName>
        <fullName evidence="6">BPTI/Kunitz inhibitor domain-containing protein</fullName>
    </recommendedName>
</protein>
<evidence type="ECO:0000259" key="6">
    <source>
        <dbReference type="PROSITE" id="PS50279"/>
    </source>
</evidence>
<dbReference type="InterPro" id="IPR050098">
    <property type="entry name" value="TFPI/VKTCI-like"/>
</dbReference>
<evidence type="ECO:0000313" key="8">
    <source>
        <dbReference type="Proteomes" id="UP001608902"/>
    </source>
</evidence>
<keyword evidence="5" id="KW-0732">Signal</keyword>
<evidence type="ECO:0000256" key="2">
    <source>
        <dbReference type="ARBA" id="ARBA00022900"/>
    </source>
</evidence>
<dbReference type="PROSITE" id="PS50279">
    <property type="entry name" value="BPTI_KUNITZ_2"/>
    <property type="match status" value="1"/>
</dbReference>
<proteinExistence type="predicted"/>
<dbReference type="SUPFAM" id="SSF57362">
    <property type="entry name" value="BPTI-like"/>
    <property type="match status" value="1"/>
</dbReference>
<dbReference type="InterPro" id="IPR036880">
    <property type="entry name" value="Kunitz_BPTI_sf"/>
</dbReference>
<feature type="chain" id="PRO_5044774787" description="BPTI/Kunitz inhibitor domain-containing protein" evidence="5">
    <location>
        <begin position="30"/>
        <end position="405"/>
    </location>
</feature>
<feature type="domain" description="BPTI/Kunitz inhibitor" evidence="6">
    <location>
        <begin position="207"/>
        <end position="260"/>
    </location>
</feature>
<dbReference type="Gene3D" id="4.10.410.10">
    <property type="entry name" value="Pancreatic trypsin inhibitor Kunitz domain"/>
    <property type="match status" value="1"/>
</dbReference>
<keyword evidence="2" id="KW-0722">Serine protease inhibitor</keyword>
<feature type="compositionally biased region" description="Low complexity" evidence="4">
    <location>
        <begin position="117"/>
        <end position="135"/>
    </location>
</feature>
<reference evidence="7 8" key="1">
    <citation type="submission" date="2024-08" db="EMBL/GenBank/DDBJ databases">
        <title>Gnathostoma spinigerum genome.</title>
        <authorList>
            <person name="Gonzalez-Bertolin B."/>
            <person name="Monzon S."/>
            <person name="Zaballos A."/>
            <person name="Jimenez P."/>
            <person name="Dekumyoy P."/>
            <person name="Varona S."/>
            <person name="Cuesta I."/>
            <person name="Sumanam S."/>
            <person name="Adisakwattana P."/>
            <person name="Gasser R.B."/>
            <person name="Hernandez-Gonzalez A."/>
            <person name="Young N.D."/>
            <person name="Perteguer M.J."/>
        </authorList>
    </citation>
    <scope>NUCLEOTIDE SEQUENCE [LARGE SCALE GENOMIC DNA]</scope>
    <source>
        <strain evidence="7">AL3</strain>
        <tissue evidence="7">Liver</tissue>
    </source>
</reference>
<keyword evidence="1" id="KW-0646">Protease inhibitor</keyword>
<evidence type="ECO:0000256" key="1">
    <source>
        <dbReference type="ARBA" id="ARBA00022690"/>
    </source>
</evidence>
<organism evidence="7 8">
    <name type="scientific">Gnathostoma spinigerum</name>
    <dbReference type="NCBI Taxonomy" id="75299"/>
    <lineage>
        <taxon>Eukaryota</taxon>
        <taxon>Metazoa</taxon>
        <taxon>Ecdysozoa</taxon>
        <taxon>Nematoda</taxon>
        <taxon>Chromadorea</taxon>
        <taxon>Rhabditida</taxon>
        <taxon>Spirurina</taxon>
        <taxon>Gnathostomatomorpha</taxon>
        <taxon>Gnathostomatoidea</taxon>
        <taxon>Gnathostomatidae</taxon>
        <taxon>Gnathostoma</taxon>
    </lineage>
</organism>
<dbReference type="Proteomes" id="UP001608902">
    <property type="component" value="Unassembled WGS sequence"/>
</dbReference>
<evidence type="ECO:0000256" key="4">
    <source>
        <dbReference type="SAM" id="MobiDB-lite"/>
    </source>
</evidence>
<comment type="caution">
    <text evidence="7">The sequence shown here is derived from an EMBL/GenBank/DDBJ whole genome shotgun (WGS) entry which is preliminary data.</text>
</comment>
<sequence length="405" mass="45047">MVGTRKGRECSRMALRVLILVILIVETFAFPDDLDSVLALLFDTTECEEFVSDATYLSVGTKQCSPHTCDFPRQLCMRKAEWYKDEKANECRNIPEECLTAANGGISLGTAATKPLTSSLTTTTDSTSATLTSSLIHPTMEGTRKESEGDGSGGLKETRPDEVNTAKSMETESPQMTTAHVAVTAATVNREDLDLLSKVHPTEVNICEMEPAKGYHCGFRVMVAYNKETRNCEKFWFPGCRNELTNANLFNSEEECWKATEICRGGLTSRPIDRPAISRPGPDLITIERENMGHTVIPRWRNTVYPRRTVPPVHPLPEFPYINGYGRPDERGERLNMHRRPNNFGEGHVNERQTNTNPNMALVGLISKTISQFTGGVDGNEEGSGLLNTFNFANIPNILQGLFHR</sequence>
<dbReference type="GO" id="GO:0004867">
    <property type="term" value="F:serine-type endopeptidase inhibitor activity"/>
    <property type="evidence" value="ECO:0007669"/>
    <property type="project" value="UniProtKB-KW"/>
</dbReference>
<dbReference type="CDD" id="cd00109">
    <property type="entry name" value="Kunitz-type"/>
    <property type="match status" value="1"/>
</dbReference>